<evidence type="ECO:0000256" key="2">
    <source>
        <dbReference type="ARBA" id="ARBA00022475"/>
    </source>
</evidence>
<feature type="transmembrane region" description="Helical" evidence="6">
    <location>
        <begin position="246"/>
        <end position="277"/>
    </location>
</feature>
<organism evidence="7 8">
    <name type="scientific">Kaistia hirudinis</name>
    <dbReference type="NCBI Taxonomy" id="1293440"/>
    <lineage>
        <taxon>Bacteria</taxon>
        <taxon>Pseudomonadati</taxon>
        <taxon>Pseudomonadota</taxon>
        <taxon>Alphaproteobacteria</taxon>
        <taxon>Hyphomicrobiales</taxon>
        <taxon>Kaistiaceae</taxon>
        <taxon>Kaistia</taxon>
    </lineage>
</organism>
<feature type="transmembrane region" description="Helical" evidence="6">
    <location>
        <begin position="93"/>
        <end position="112"/>
    </location>
</feature>
<feature type="transmembrane region" description="Helical" evidence="6">
    <location>
        <begin position="289"/>
        <end position="305"/>
    </location>
</feature>
<accession>A0A840AU38</accession>
<keyword evidence="3 6" id="KW-0812">Transmembrane</keyword>
<dbReference type="GO" id="GO:0005886">
    <property type="term" value="C:plasma membrane"/>
    <property type="evidence" value="ECO:0007669"/>
    <property type="project" value="UniProtKB-SubCell"/>
</dbReference>
<feature type="transmembrane region" description="Helical" evidence="6">
    <location>
        <begin position="118"/>
        <end position="138"/>
    </location>
</feature>
<comment type="subcellular location">
    <subcellularLocation>
        <location evidence="1">Cell membrane</location>
        <topology evidence="1">Multi-pass membrane protein</topology>
    </subcellularLocation>
</comment>
<evidence type="ECO:0000313" key="7">
    <source>
        <dbReference type="EMBL" id="MBB3931846.1"/>
    </source>
</evidence>
<keyword evidence="5 6" id="KW-0472">Membrane</keyword>
<name>A0A840AU38_9HYPH</name>
<proteinExistence type="predicted"/>
<dbReference type="GO" id="GO:0022857">
    <property type="term" value="F:transmembrane transporter activity"/>
    <property type="evidence" value="ECO:0007669"/>
    <property type="project" value="InterPro"/>
</dbReference>
<evidence type="ECO:0000256" key="3">
    <source>
        <dbReference type="ARBA" id="ARBA00022692"/>
    </source>
</evidence>
<dbReference type="Pfam" id="PF02653">
    <property type="entry name" value="BPD_transp_2"/>
    <property type="match status" value="1"/>
</dbReference>
<sequence>MQTSSTRASLAVLRSAPALLFVAVVVLFAILAPRFLEVQNFANILTQSANVAIVAVGMTFVLLLAGVDLSVGAAMYVCAAVAGLYFKDLPAPAAMALMTAIGALFGAINALFIVGLGIAAFIVTLATLFVGRGLALHLSQTKMVFAGDPVLAFGQGGFLGISYAVWTMAIVLLLALWVQQWTPYGRYLYAIGADREGARKAGIPVRRVVFATYVLCGTLAGLGGFVSFSQVAAASSGFGLQKEFPVIAAAVLGGTSLFGGRGGVLGSVFGAILIQTVQNGLVLLNANPYLYPLVISAIIFIAVLLDSQRTRILARLTRRQIRIEPGVEARRSTAT</sequence>
<dbReference type="PANTHER" id="PTHR32196:SF72">
    <property type="entry name" value="RIBOSE IMPORT PERMEASE PROTEIN RBSC"/>
    <property type="match status" value="1"/>
</dbReference>
<evidence type="ECO:0000313" key="8">
    <source>
        <dbReference type="Proteomes" id="UP000553963"/>
    </source>
</evidence>
<reference evidence="7 8" key="1">
    <citation type="submission" date="2020-08" db="EMBL/GenBank/DDBJ databases">
        <title>Genomic Encyclopedia of Type Strains, Phase IV (KMG-IV): sequencing the most valuable type-strain genomes for metagenomic binning, comparative biology and taxonomic classification.</title>
        <authorList>
            <person name="Goeker M."/>
        </authorList>
    </citation>
    <scope>NUCLEOTIDE SEQUENCE [LARGE SCALE GENOMIC DNA]</scope>
    <source>
        <strain evidence="7 8">DSM 25966</strain>
    </source>
</reference>
<evidence type="ECO:0000256" key="6">
    <source>
        <dbReference type="SAM" id="Phobius"/>
    </source>
</evidence>
<keyword evidence="2" id="KW-1003">Cell membrane</keyword>
<dbReference type="Proteomes" id="UP000553963">
    <property type="component" value="Unassembled WGS sequence"/>
</dbReference>
<evidence type="ECO:0000256" key="4">
    <source>
        <dbReference type="ARBA" id="ARBA00022989"/>
    </source>
</evidence>
<feature type="transmembrane region" description="Helical" evidence="6">
    <location>
        <begin position="210"/>
        <end position="234"/>
    </location>
</feature>
<feature type="transmembrane region" description="Helical" evidence="6">
    <location>
        <begin position="12"/>
        <end position="32"/>
    </location>
</feature>
<dbReference type="InterPro" id="IPR001851">
    <property type="entry name" value="ABC_transp_permease"/>
</dbReference>
<dbReference type="EMBL" id="JACIDS010000003">
    <property type="protein sequence ID" value="MBB3931846.1"/>
    <property type="molecule type" value="Genomic_DNA"/>
</dbReference>
<dbReference type="AlphaFoldDB" id="A0A840AU38"/>
<evidence type="ECO:0000256" key="1">
    <source>
        <dbReference type="ARBA" id="ARBA00004651"/>
    </source>
</evidence>
<dbReference type="RefSeq" id="WP_183399455.1">
    <property type="nucleotide sequence ID" value="NZ_JACIDS010000003.1"/>
</dbReference>
<keyword evidence="4 6" id="KW-1133">Transmembrane helix</keyword>
<gene>
    <name evidence="7" type="ORF">GGR25_002896</name>
</gene>
<comment type="caution">
    <text evidence="7">The sequence shown here is derived from an EMBL/GenBank/DDBJ whole genome shotgun (WGS) entry which is preliminary data.</text>
</comment>
<feature type="transmembrane region" description="Helical" evidence="6">
    <location>
        <begin position="150"/>
        <end position="178"/>
    </location>
</feature>
<evidence type="ECO:0000256" key="5">
    <source>
        <dbReference type="ARBA" id="ARBA00023136"/>
    </source>
</evidence>
<dbReference type="CDD" id="cd06579">
    <property type="entry name" value="TM_PBP1_transp_AraH_like"/>
    <property type="match status" value="1"/>
</dbReference>
<protein>
    <submittedName>
        <fullName evidence="7">Ribose transport system permease protein</fullName>
    </submittedName>
</protein>
<keyword evidence="8" id="KW-1185">Reference proteome</keyword>
<dbReference type="PANTHER" id="PTHR32196">
    <property type="entry name" value="ABC TRANSPORTER PERMEASE PROTEIN YPHD-RELATED-RELATED"/>
    <property type="match status" value="1"/>
</dbReference>